<keyword evidence="8 12" id="KW-0472">Membrane</keyword>
<keyword evidence="5 12" id="KW-0375">Hydrogen ion transport</keyword>
<dbReference type="RefSeq" id="WP_068532344.1">
    <property type="nucleotide sequence ID" value="NZ_AP025457.1"/>
</dbReference>
<dbReference type="STRING" id="47312.SAMN04489765_1550"/>
<evidence type="ECO:0000256" key="11">
    <source>
        <dbReference type="ARBA" id="ARBA00037847"/>
    </source>
</evidence>
<dbReference type="GO" id="GO:0046933">
    <property type="term" value="F:proton-transporting ATP synthase activity, rotational mechanism"/>
    <property type="evidence" value="ECO:0007669"/>
    <property type="project" value="UniProtKB-UniRule"/>
</dbReference>
<evidence type="ECO:0000256" key="14">
    <source>
        <dbReference type="SAM" id="MobiDB-lite"/>
    </source>
</evidence>
<evidence type="ECO:0000256" key="5">
    <source>
        <dbReference type="ARBA" id="ARBA00022781"/>
    </source>
</evidence>
<dbReference type="EMBL" id="FNLF01000002">
    <property type="protein sequence ID" value="SDQ71651.1"/>
    <property type="molecule type" value="Genomic_DNA"/>
</dbReference>
<feature type="region of interest" description="Disordered" evidence="14">
    <location>
        <begin position="81"/>
        <end position="108"/>
    </location>
</feature>
<dbReference type="PANTHER" id="PTHR33445">
    <property type="entry name" value="ATP SYNTHASE SUBUNIT B', CHLOROPLASTIC"/>
    <property type="match status" value="1"/>
</dbReference>
<evidence type="ECO:0000256" key="13">
    <source>
        <dbReference type="RuleBase" id="RU003848"/>
    </source>
</evidence>
<evidence type="ECO:0000256" key="9">
    <source>
        <dbReference type="ARBA" id="ARBA00023310"/>
    </source>
</evidence>
<feature type="transmembrane region" description="Helical" evidence="12">
    <location>
        <begin position="12"/>
        <end position="35"/>
    </location>
</feature>
<evidence type="ECO:0000256" key="8">
    <source>
        <dbReference type="ARBA" id="ARBA00023136"/>
    </source>
</evidence>
<name>A0A1H1D542_9ACTN</name>
<dbReference type="AlphaFoldDB" id="A0A1H1D542"/>
<proteinExistence type="inferred from homology"/>
<evidence type="ECO:0000313" key="15">
    <source>
        <dbReference type="EMBL" id="SDQ71651.1"/>
    </source>
</evidence>
<evidence type="ECO:0000256" key="3">
    <source>
        <dbReference type="ARBA" id="ARBA00022547"/>
    </source>
</evidence>
<accession>A0A1H1D542</accession>
<dbReference type="GO" id="GO:0012505">
    <property type="term" value="C:endomembrane system"/>
    <property type="evidence" value="ECO:0007669"/>
    <property type="project" value="UniProtKB-SubCell"/>
</dbReference>
<dbReference type="HAMAP" id="MF_01398">
    <property type="entry name" value="ATP_synth_b_bprime"/>
    <property type="match status" value="1"/>
</dbReference>
<evidence type="ECO:0000256" key="4">
    <source>
        <dbReference type="ARBA" id="ARBA00022692"/>
    </source>
</evidence>
<reference evidence="16" key="1">
    <citation type="submission" date="2016-10" db="EMBL/GenBank/DDBJ databases">
        <authorList>
            <person name="Varghese N."/>
            <person name="Submissions S."/>
        </authorList>
    </citation>
    <scope>NUCLEOTIDE SEQUENCE [LARGE SCALE GENOMIC DNA]</scope>
    <source>
        <strain evidence="16">DSM 44142</strain>
    </source>
</reference>
<sequence length="170" mass="18098">MQLAEGNFLLPTAGTFISCLIIFLIVLAVIWFFVAPSIQKVLDDREKMIHQTATDGRAAAKGFEDAESEYRAGIASARGEAGSIRDEARAGGRASMEEQKQRATAEADAITREKTEQLRTAGESAAAAARADLAPLSASLASRVLGFDVTQDPALKTKLDALSSDKVVKN</sequence>
<dbReference type="OrthoDB" id="5242917at2"/>
<evidence type="ECO:0000256" key="2">
    <source>
        <dbReference type="ARBA" id="ARBA00022448"/>
    </source>
</evidence>
<protein>
    <recommendedName>
        <fullName evidence="12">ATP synthase subunit b</fullName>
    </recommendedName>
    <alternativeName>
        <fullName evidence="12">ATP synthase F(0) sector subunit b</fullName>
    </alternativeName>
    <alternativeName>
        <fullName evidence="12">ATPase subunit I</fullName>
    </alternativeName>
    <alternativeName>
        <fullName evidence="12">F-type ATPase subunit b</fullName>
        <shortName evidence="12">F-ATPase subunit b</shortName>
    </alternativeName>
</protein>
<keyword evidence="12" id="KW-1003">Cell membrane</keyword>
<dbReference type="Proteomes" id="UP000183053">
    <property type="component" value="Unassembled WGS sequence"/>
</dbReference>
<keyword evidence="3 12" id="KW-0138">CF(0)</keyword>
<dbReference type="Pfam" id="PF00430">
    <property type="entry name" value="ATP-synt_B"/>
    <property type="match status" value="1"/>
</dbReference>
<evidence type="ECO:0000256" key="12">
    <source>
        <dbReference type="HAMAP-Rule" id="MF_01398"/>
    </source>
</evidence>
<keyword evidence="16" id="KW-1185">Reference proteome</keyword>
<feature type="compositionally biased region" description="Basic and acidic residues" evidence="14">
    <location>
        <begin position="83"/>
        <end position="108"/>
    </location>
</feature>
<dbReference type="GO" id="GO:0005886">
    <property type="term" value="C:plasma membrane"/>
    <property type="evidence" value="ECO:0007669"/>
    <property type="project" value="UniProtKB-SubCell"/>
</dbReference>
<evidence type="ECO:0000256" key="6">
    <source>
        <dbReference type="ARBA" id="ARBA00022989"/>
    </source>
</evidence>
<evidence type="ECO:0000256" key="10">
    <source>
        <dbReference type="ARBA" id="ARBA00025198"/>
    </source>
</evidence>
<comment type="function">
    <text evidence="10 12">F(1)F(0) ATP synthase produces ATP from ADP in the presence of a proton or sodium gradient. F-type ATPases consist of two structural domains, F(1) containing the extramembraneous catalytic core and F(0) containing the membrane proton channel, linked together by a central stalk and a peripheral stalk. During catalysis, ATP synthesis in the catalytic domain of F(1) is coupled via a rotary mechanism of the central stalk subunits to proton translocation.</text>
</comment>
<dbReference type="CDD" id="cd06503">
    <property type="entry name" value="ATP-synt_Fo_b"/>
    <property type="match status" value="1"/>
</dbReference>
<keyword evidence="9 12" id="KW-0066">ATP synthesis</keyword>
<keyword evidence="4 12" id="KW-0812">Transmembrane</keyword>
<organism evidence="15 16">
    <name type="scientific">Tsukamurella pulmonis</name>
    <dbReference type="NCBI Taxonomy" id="47312"/>
    <lineage>
        <taxon>Bacteria</taxon>
        <taxon>Bacillati</taxon>
        <taxon>Actinomycetota</taxon>
        <taxon>Actinomycetes</taxon>
        <taxon>Mycobacteriales</taxon>
        <taxon>Tsukamurellaceae</taxon>
        <taxon>Tsukamurella</taxon>
    </lineage>
</organism>
<dbReference type="GO" id="GO:0046961">
    <property type="term" value="F:proton-transporting ATPase activity, rotational mechanism"/>
    <property type="evidence" value="ECO:0007669"/>
    <property type="project" value="TreeGrafter"/>
</dbReference>
<keyword evidence="6 12" id="KW-1133">Transmembrane helix</keyword>
<comment type="subunit">
    <text evidence="12">F-type ATPases have 2 components, F(1) - the catalytic core - and F(0) - the membrane proton channel. F(1) has five subunits: alpha(3), beta(3), gamma(1), delta(1), epsilon(1). F(0) has three main subunits: a(1), b(2) and c(10-14). The alpha and beta chains form an alternating ring which encloses part of the gamma chain. F(1) is attached to F(0) by a central stalk formed by the gamma and epsilon chains, while a peripheral stalk is formed by the delta and b chains.</text>
</comment>
<dbReference type="InterPro" id="IPR002146">
    <property type="entry name" value="ATP_synth_b/b'su_bac/chlpt"/>
</dbReference>
<dbReference type="NCBIfam" id="NF004412">
    <property type="entry name" value="PRK05759.1-3"/>
    <property type="match status" value="1"/>
</dbReference>
<comment type="subcellular location">
    <subcellularLocation>
        <location evidence="12">Cell membrane</location>
        <topology evidence="12">Single-pass membrane protein</topology>
    </subcellularLocation>
    <subcellularLocation>
        <location evidence="11">Endomembrane system</location>
        <topology evidence="11">Single-pass membrane protein</topology>
    </subcellularLocation>
</comment>
<gene>
    <name evidence="12" type="primary">atpF</name>
    <name evidence="15" type="ORF">SAMN04489765_1550</name>
</gene>
<dbReference type="InterPro" id="IPR050059">
    <property type="entry name" value="ATP_synthase_B_chain"/>
</dbReference>
<keyword evidence="2 12" id="KW-0813">Transport</keyword>
<evidence type="ECO:0000313" key="16">
    <source>
        <dbReference type="Proteomes" id="UP000183053"/>
    </source>
</evidence>
<evidence type="ECO:0000256" key="7">
    <source>
        <dbReference type="ARBA" id="ARBA00023065"/>
    </source>
</evidence>
<comment type="function">
    <text evidence="12">Component of the F(0) channel, it forms part of the peripheral stalk, linking F(1) to F(0).</text>
</comment>
<keyword evidence="7 12" id="KW-0406">Ion transport</keyword>
<evidence type="ECO:0000256" key="1">
    <source>
        <dbReference type="ARBA" id="ARBA00005513"/>
    </source>
</evidence>
<dbReference type="GO" id="GO:0045259">
    <property type="term" value="C:proton-transporting ATP synthase complex"/>
    <property type="evidence" value="ECO:0007669"/>
    <property type="project" value="UniProtKB-KW"/>
</dbReference>
<dbReference type="PANTHER" id="PTHR33445:SF1">
    <property type="entry name" value="ATP SYNTHASE SUBUNIT B"/>
    <property type="match status" value="1"/>
</dbReference>
<comment type="similarity">
    <text evidence="1 12 13">Belongs to the ATPase B chain family.</text>
</comment>